<proteinExistence type="predicted"/>
<reference evidence="2" key="1">
    <citation type="journal article" date="2014" name="Front. Microbiol.">
        <title>High frequency of phylogenetically diverse reductive dehalogenase-homologous genes in deep subseafloor sedimentary metagenomes.</title>
        <authorList>
            <person name="Kawai M."/>
            <person name="Futagami T."/>
            <person name="Toyoda A."/>
            <person name="Takaki Y."/>
            <person name="Nishi S."/>
            <person name="Hori S."/>
            <person name="Arai W."/>
            <person name="Tsubouchi T."/>
            <person name="Morono Y."/>
            <person name="Uchiyama I."/>
            <person name="Ito T."/>
            <person name="Fujiyama A."/>
            <person name="Inagaki F."/>
            <person name="Takami H."/>
        </authorList>
    </citation>
    <scope>NUCLEOTIDE SEQUENCE</scope>
    <source>
        <strain evidence="2">Expedition CK06-06</strain>
    </source>
</reference>
<sequence length="133" mass="14031">MSSTSDKIELLLGKFRGIRSRFRGQLLDRGVGGSPGGAIVLASNSTQGRGLGAVGNVGQQPNPVASVDPAQVGGSLTPIRSAISDLLRAMSYREVAEASAKENAERARVLELERQRAVEEAEKKKPSTRAGLF</sequence>
<evidence type="ECO:0000313" key="2">
    <source>
        <dbReference type="EMBL" id="GAI88788.1"/>
    </source>
</evidence>
<gene>
    <name evidence="2" type="ORF">S12H4_39806</name>
</gene>
<protein>
    <submittedName>
        <fullName evidence="2">Uncharacterized protein</fullName>
    </submittedName>
</protein>
<dbReference type="EMBL" id="BARW01024100">
    <property type="protein sequence ID" value="GAI88788.1"/>
    <property type="molecule type" value="Genomic_DNA"/>
</dbReference>
<organism evidence="2">
    <name type="scientific">marine sediment metagenome</name>
    <dbReference type="NCBI Taxonomy" id="412755"/>
    <lineage>
        <taxon>unclassified sequences</taxon>
        <taxon>metagenomes</taxon>
        <taxon>ecological metagenomes</taxon>
    </lineage>
</organism>
<accession>X1S792</accession>
<dbReference type="AlphaFoldDB" id="X1S792"/>
<comment type="caution">
    <text evidence="2">The sequence shown here is derived from an EMBL/GenBank/DDBJ whole genome shotgun (WGS) entry which is preliminary data.</text>
</comment>
<evidence type="ECO:0000256" key="1">
    <source>
        <dbReference type="SAM" id="MobiDB-lite"/>
    </source>
</evidence>
<feature type="region of interest" description="Disordered" evidence="1">
    <location>
        <begin position="52"/>
        <end position="71"/>
    </location>
</feature>
<name>X1S792_9ZZZZ</name>